<dbReference type="EMBL" id="JAEPRA010000011">
    <property type="protein sequence ID" value="KAG2178600.1"/>
    <property type="molecule type" value="Genomic_DNA"/>
</dbReference>
<protein>
    <recommendedName>
        <fullName evidence="2">LRR-containing protein second PH domain-containing protein</fullName>
    </recommendedName>
</protein>
<evidence type="ECO:0000313" key="4">
    <source>
        <dbReference type="Proteomes" id="UP000612746"/>
    </source>
</evidence>
<dbReference type="InterPro" id="IPR057334">
    <property type="entry name" value="PH_2nd_LRR"/>
</dbReference>
<dbReference type="PANTHER" id="PTHR24114:SF2">
    <property type="entry name" value="F-BOX DOMAIN-CONTAINING PROTEIN-RELATED"/>
    <property type="match status" value="1"/>
</dbReference>
<gene>
    <name evidence="3" type="ORF">INT44_001753</name>
</gene>
<dbReference type="PANTHER" id="PTHR24114">
    <property type="entry name" value="LEUCINE RICH REPEAT FAMILY PROTEIN"/>
    <property type="match status" value="1"/>
</dbReference>
<feature type="domain" description="LRR-containing protein second PH" evidence="2">
    <location>
        <begin position="213"/>
        <end position="364"/>
    </location>
</feature>
<comment type="caution">
    <text evidence="3">The sequence shown here is derived from an EMBL/GenBank/DDBJ whole genome shotgun (WGS) entry which is preliminary data.</text>
</comment>
<dbReference type="OrthoDB" id="120976at2759"/>
<dbReference type="Pfam" id="PF25353">
    <property type="entry name" value="PH_2nd_LRR"/>
    <property type="match status" value="1"/>
</dbReference>
<dbReference type="AlphaFoldDB" id="A0A8H7PRJ2"/>
<keyword evidence="4" id="KW-1185">Reference proteome</keyword>
<proteinExistence type="predicted"/>
<sequence length="1081" mass="120451">MMVDHSRVKTYGVSPNHMAHMVIPERQRTPMPSRSMDYNQPISSGASISGFTRTSSVSSSNSSIPQRSLSMSSRHSDSTAIVHMGAVTHTFDTTVFSKSRREYCVLTHYELLRFKTSQKANQFFDFTLMKKRPNVKVSKSHHMLSKEGIIGVHYVPQSNTTFRIEHVDPLSKVISSICIFTSLQQDAIGWVNALRRLAQDNLSHISPITSAERSMAIERMLKQRDTTDPVDEILVKQIVLKHQRQKPTSDNPHASKEIIVPVTFAIGKSSFYILPHGFADDEYKKVVFRDRHGLLTIQHISYSGRDDSFELTVRNVAKDSQKLLFVSSHCEDIIRQLRVSISNLVPFYPIPPYTLDIVDALTRVEPTIDISKLGDRGFDALLEGYCAAMNLDKRRFSFTISSIPDMPGARHINVNPPNEINESPAVYSKYELLAVFRALRHNVTFRDIDFSNVNLHPLEQWPARTEDGWTNSLEGGAAIDNVLSSELWSLFMHNKKLRKIDFTNCGIGKCGGSKSAIHVIGKTMESRQIGLNAIHIGKNQITDVDIDALLAGVKANRKALKELSVAYCGLSRNQLERIVECILSAMPAHLRHLDLSHNYTYFSEELLSSLLRRCAHLSTLKMRKCNVMTDFNTLSQLHIQSLDVGRIGLSDHQVSTLCNWIQSPSFDKVRRLGVDNCGFKSRQVSAIIQAIGRSNNREVELVAGANPYMSEPSSLGLLWTALAVPSGPSALSLANTEWEDAVLHELFTSLTHNRTIKTLDLSGISTTKAISNETVHALAGMFEQNRVIEDLDLGGGENARGLGPALAGAFIGLATNTRLRCLRLGNLQMGPAGVIELQKCLVNNRTIQELHIDQNNLNIEAFMAIQKLVSESGSIIFLPRPNLDLRREQRRLDALAQALIESQSESQFLLVYSTGADARKAKSQFEVQTTARQATERDRAQIGKVVEDIMRAVAINKQRWNAQQATINPASPIQLSPGGLSPIQIPSLRERDRGESSSKITSFAGSRASQYSNMTGSDFYDSPNALAPITPLTPKPLTQSPHDWRYKKVLDRDDMEPLALGQAYLDAVDAYTSIIDTNYKI</sequence>
<dbReference type="Gene3D" id="3.80.10.10">
    <property type="entry name" value="Ribonuclease Inhibitor"/>
    <property type="match status" value="1"/>
</dbReference>
<dbReference type="SMART" id="SM00368">
    <property type="entry name" value="LRR_RI"/>
    <property type="match status" value="3"/>
</dbReference>
<dbReference type="InterPro" id="IPR032675">
    <property type="entry name" value="LRR_dom_sf"/>
</dbReference>
<evidence type="ECO:0000313" key="3">
    <source>
        <dbReference type="EMBL" id="KAG2178600.1"/>
    </source>
</evidence>
<reference evidence="3" key="1">
    <citation type="submission" date="2020-12" db="EMBL/GenBank/DDBJ databases">
        <title>Metabolic potential, ecology and presence of endohyphal bacteria is reflected in genomic diversity of Mucoromycotina.</title>
        <authorList>
            <person name="Muszewska A."/>
            <person name="Okrasinska A."/>
            <person name="Steczkiewicz K."/>
            <person name="Drgas O."/>
            <person name="Orlowska M."/>
            <person name="Perlinska-Lenart U."/>
            <person name="Aleksandrzak-Piekarczyk T."/>
            <person name="Szatraj K."/>
            <person name="Zielenkiewicz U."/>
            <person name="Pilsyk S."/>
            <person name="Malc E."/>
            <person name="Mieczkowski P."/>
            <person name="Kruszewska J.S."/>
            <person name="Biernat P."/>
            <person name="Pawlowska J."/>
        </authorList>
    </citation>
    <scope>NUCLEOTIDE SEQUENCE</scope>
    <source>
        <strain evidence="3">WA0000051536</strain>
    </source>
</reference>
<dbReference type="Proteomes" id="UP000612746">
    <property type="component" value="Unassembled WGS sequence"/>
</dbReference>
<dbReference type="InterPro" id="IPR052394">
    <property type="entry name" value="LRR-containing"/>
</dbReference>
<feature type="region of interest" description="Disordered" evidence="1">
    <location>
        <begin position="49"/>
        <end position="73"/>
    </location>
</feature>
<dbReference type="SUPFAM" id="SSF52047">
    <property type="entry name" value="RNI-like"/>
    <property type="match status" value="1"/>
</dbReference>
<name>A0A8H7PRJ2_9FUNG</name>
<evidence type="ECO:0000259" key="2">
    <source>
        <dbReference type="Pfam" id="PF25353"/>
    </source>
</evidence>
<accession>A0A8H7PRJ2</accession>
<organism evidence="3 4">
    <name type="scientific">Umbelopsis vinacea</name>
    <dbReference type="NCBI Taxonomy" id="44442"/>
    <lineage>
        <taxon>Eukaryota</taxon>
        <taxon>Fungi</taxon>
        <taxon>Fungi incertae sedis</taxon>
        <taxon>Mucoromycota</taxon>
        <taxon>Mucoromycotina</taxon>
        <taxon>Umbelopsidomycetes</taxon>
        <taxon>Umbelopsidales</taxon>
        <taxon>Umbelopsidaceae</taxon>
        <taxon>Umbelopsis</taxon>
    </lineage>
</organism>
<evidence type="ECO:0000256" key="1">
    <source>
        <dbReference type="SAM" id="MobiDB-lite"/>
    </source>
</evidence>